<dbReference type="GO" id="GO:0006397">
    <property type="term" value="P:mRNA processing"/>
    <property type="evidence" value="ECO:0007669"/>
    <property type="project" value="InterPro"/>
</dbReference>
<dbReference type="OrthoDB" id="8123449at2759"/>
<gene>
    <name evidence="5" type="ORF">GIB67_037710</name>
</gene>
<dbReference type="GO" id="GO:0005634">
    <property type="term" value="C:nucleus"/>
    <property type="evidence" value="ECO:0007669"/>
    <property type="project" value="InterPro"/>
</dbReference>
<keyword evidence="6" id="KW-1185">Reference proteome</keyword>
<evidence type="ECO:0000313" key="6">
    <source>
        <dbReference type="Proteomes" id="UP000541444"/>
    </source>
</evidence>
<feature type="non-terminal residue" evidence="5">
    <location>
        <position position="1"/>
    </location>
</feature>
<keyword evidence="1" id="KW-0597">Phosphoprotein</keyword>
<dbReference type="EMBL" id="JACGCM010002155">
    <property type="protein sequence ID" value="KAF6144037.1"/>
    <property type="molecule type" value="Genomic_DNA"/>
</dbReference>
<accession>A0A7J7LN17</accession>
<evidence type="ECO:0000256" key="1">
    <source>
        <dbReference type="ARBA" id="ARBA00022553"/>
    </source>
</evidence>
<dbReference type="PANTHER" id="PTHR48036">
    <property type="entry name" value="SPLICING FACTOR (PAD-1), PUTATIVE (AFU_ORTHOLOGUE AFUA_1G15810)-RELATED"/>
    <property type="match status" value="1"/>
</dbReference>
<proteinExistence type="predicted"/>
<sequence length="148" mass="15602">LVRLQDARATQILNEQLDIGGRVIKVSPVSAHVGMQDIGAHTADYDDDDDEGRDISFNARSPDILMQKLDCSETVSLGSPDVSALLVSPTLGFPPTFSLVVGQTSLPIALAGFPNPSVTFNVIGAPSECLMLQNMFDPKVGGCCTGLV</sequence>
<comment type="caution">
    <text evidence="5">The sequence shown here is derived from an EMBL/GenBank/DDBJ whole genome shotgun (WGS) entry which is preliminary data.</text>
</comment>
<keyword evidence="3" id="KW-0694">RNA-binding</keyword>
<feature type="domain" description="Splicing factor RBM39 linker" evidence="4">
    <location>
        <begin position="48"/>
        <end position="139"/>
    </location>
</feature>
<dbReference type="Pfam" id="PF15519">
    <property type="entry name" value="RBM39linker"/>
    <property type="match status" value="1"/>
</dbReference>
<evidence type="ECO:0000313" key="5">
    <source>
        <dbReference type="EMBL" id="KAF6144037.1"/>
    </source>
</evidence>
<protein>
    <recommendedName>
        <fullName evidence="4">Splicing factor RBM39 linker domain-containing protein</fullName>
    </recommendedName>
</protein>
<dbReference type="InterPro" id="IPR029123">
    <property type="entry name" value="RBM39_linker"/>
</dbReference>
<dbReference type="InterPro" id="IPR006509">
    <property type="entry name" value="RBM39_SF"/>
</dbReference>
<keyword evidence="2" id="KW-0677">Repeat</keyword>
<name>A0A7J7LN17_9MAGN</name>
<dbReference type="Proteomes" id="UP000541444">
    <property type="component" value="Unassembled WGS sequence"/>
</dbReference>
<dbReference type="GO" id="GO:0003723">
    <property type="term" value="F:RNA binding"/>
    <property type="evidence" value="ECO:0007669"/>
    <property type="project" value="UniProtKB-KW"/>
</dbReference>
<dbReference type="AlphaFoldDB" id="A0A7J7LN17"/>
<organism evidence="5 6">
    <name type="scientific">Kingdonia uniflora</name>
    <dbReference type="NCBI Taxonomy" id="39325"/>
    <lineage>
        <taxon>Eukaryota</taxon>
        <taxon>Viridiplantae</taxon>
        <taxon>Streptophyta</taxon>
        <taxon>Embryophyta</taxon>
        <taxon>Tracheophyta</taxon>
        <taxon>Spermatophyta</taxon>
        <taxon>Magnoliopsida</taxon>
        <taxon>Ranunculales</taxon>
        <taxon>Circaeasteraceae</taxon>
        <taxon>Kingdonia</taxon>
    </lineage>
</organism>
<evidence type="ECO:0000256" key="2">
    <source>
        <dbReference type="ARBA" id="ARBA00022737"/>
    </source>
</evidence>
<evidence type="ECO:0000256" key="3">
    <source>
        <dbReference type="ARBA" id="ARBA00022884"/>
    </source>
</evidence>
<reference evidence="5 6" key="1">
    <citation type="journal article" date="2020" name="IScience">
        <title>Genome Sequencing of the Endangered Kingdonia uniflora (Circaeasteraceae, Ranunculales) Reveals Potential Mechanisms of Evolutionary Specialization.</title>
        <authorList>
            <person name="Sun Y."/>
            <person name="Deng T."/>
            <person name="Zhang A."/>
            <person name="Moore M.J."/>
            <person name="Landis J.B."/>
            <person name="Lin N."/>
            <person name="Zhang H."/>
            <person name="Zhang X."/>
            <person name="Huang J."/>
            <person name="Zhang X."/>
            <person name="Sun H."/>
            <person name="Wang H."/>
        </authorList>
    </citation>
    <scope>NUCLEOTIDE SEQUENCE [LARGE SCALE GENOMIC DNA]</scope>
    <source>
        <strain evidence="5">TB1705</strain>
        <tissue evidence="5">Leaf</tissue>
    </source>
</reference>
<evidence type="ECO:0000259" key="4">
    <source>
        <dbReference type="Pfam" id="PF15519"/>
    </source>
</evidence>